<gene>
    <name evidence="1" type="ORF">S01H4_16804</name>
</gene>
<comment type="caution">
    <text evidence="1">The sequence shown here is derived from an EMBL/GenBank/DDBJ whole genome shotgun (WGS) entry which is preliminary data.</text>
</comment>
<name>X0Z9G5_9ZZZZ</name>
<sequence>MDYMPTTIPHLVPQESVEAMPSEKLAFAAVVVETVGDSVGIEVTSLVVEHTPDTVEPVGNLPSNRVVEVVCMAIDRMCTRRELGTDTFITFKVCTGK</sequence>
<proteinExistence type="predicted"/>
<dbReference type="EMBL" id="BART01007378">
    <property type="protein sequence ID" value="GAG57033.1"/>
    <property type="molecule type" value="Genomic_DNA"/>
</dbReference>
<dbReference type="AlphaFoldDB" id="X0Z9G5"/>
<protein>
    <submittedName>
        <fullName evidence="1">Uncharacterized protein</fullName>
    </submittedName>
</protein>
<evidence type="ECO:0000313" key="1">
    <source>
        <dbReference type="EMBL" id="GAG57033.1"/>
    </source>
</evidence>
<organism evidence="1">
    <name type="scientific">marine sediment metagenome</name>
    <dbReference type="NCBI Taxonomy" id="412755"/>
    <lineage>
        <taxon>unclassified sequences</taxon>
        <taxon>metagenomes</taxon>
        <taxon>ecological metagenomes</taxon>
    </lineage>
</organism>
<accession>X0Z9G5</accession>
<reference evidence="1" key="1">
    <citation type="journal article" date="2014" name="Front. Microbiol.">
        <title>High frequency of phylogenetically diverse reductive dehalogenase-homologous genes in deep subseafloor sedimentary metagenomes.</title>
        <authorList>
            <person name="Kawai M."/>
            <person name="Futagami T."/>
            <person name="Toyoda A."/>
            <person name="Takaki Y."/>
            <person name="Nishi S."/>
            <person name="Hori S."/>
            <person name="Arai W."/>
            <person name="Tsubouchi T."/>
            <person name="Morono Y."/>
            <person name="Uchiyama I."/>
            <person name="Ito T."/>
            <person name="Fujiyama A."/>
            <person name="Inagaki F."/>
            <person name="Takami H."/>
        </authorList>
    </citation>
    <scope>NUCLEOTIDE SEQUENCE</scope>
    <source>
        <strain evidence="1">Expedition CK06-06</strain>
    </source>
</reference>